<dbReference type="AlphaFoldDB" id="A0A0F9JA23"/>
<feature type="domain" description="RNA polymerase sigma-70 region 2" evidence="6">
    <location>
        <begin position="10"/>
        <end position="74"/>
    </location>
</feature>
<dbReference type="Gene3D" id="1.10.10.10">
    <property type="entry name" value="Winged helix-like DNA-binding domain superfamily/Winged helix DNA-binding domain"/>
    <property type="match status" value="1"/>
</dbReference>
<dbReference type="GO" id="GO:0006352">
    <property type="term" value="P:DNA-templated transcription initiation"/>
    <property type="evidence" value="ECO:0007669"/>
    <property type="project" value="InterPro"/>
</dbReference>
<dbReference type="InterPro" id="IPR013249">
    <property type="entry name" value="RNA_pol_sigma70_r4_t2"/>
</dbReference>
<organism evidence="8">
    <name type="scientific">marine sediment metagenome</name>
    <dbReference type="NCBI Taxonomy" id="412755"/>
    <lineage>
        <taxon>unclassified sequences</taxon>
        <taxon>metagenomes</taxon>
        <taxon>ecological metagenomes</taxon>
    </lineage>
</organism>
<dbReference type="InterPro" id="IPR014284">
    <property type="entry name" value="RNA_pol_sigma-70_dom"/>
</dbReference>
<dbReference type="SUPFAM" id="SSF88659">
    <property type="entry name" value="Sigma3 and sigma4 domains of RNA polymerase sigma factors"/>
    <property type="match status" value="1"/>
</dbReference>
<evidence type="ECO:0000256" key="1">
    <source>
        <dbReference type="ARBA" id="ARBA00010641"/>
    </source>
</evidence>
<comment type="caution">
    <text evidence="8">The sequence shown here is derived from an EMBL/GenBank/DDBJ whole genome shotgun (WGS) entry which is preliminary data.</text>
</comment>
<feature type="domain" description="RNA polymerase sigma factor 70 region 4 type 2" evidence="7">
    <location>
        <begin position="108"/>
        <end position="157"/>
    </location>
</feature>
<keyword evidence="2" id="KW-0805">Transcription regulation</keyword>
<dbReference type="GO" id="GO:0016987">
    <property type="term" value="F:sigma factor activity"/>
    <property type="evidence" value="ECO:0007669"/>
    <property type="project" value="UniProtKB-KW"/>
</dbReference>
<evidence type="ECO:0000259" key="7">
    <source>
        <dbReference type="Pfam" id="PF08281"/>
    </source>
</evidence>
<protein>
    <recommendedName>
        <fullName evidence="9">HTH luxR-type domain-containing protein</fullName>
    </recommendedName>
</protein>
<evidence type="ECO:0000256" key="5">
    <source>
        <dbReference type="ARBA" id="ARBA00023163"/>
    </source>
</evidence>
<evidence type="ECO:0000256" key="2">
    <source>
        <dbReference type="ARBA" id="ARBA00023015"/>
    </source>
</evidence>
<dbReference type="InterPro" id="IPR013325">
    <property type="entry name" value="RNA_pol_sigma_r2"/>
</dbReference>
<dbReference type="CDD" id="cd06171">
    <property type="entry name" value="Sigma70_r4"/>
    <property type="match status" value="1"/>
</dbReference>
<dbReference type="InterPro" id="IPR007627">
    <property type="entry name" value="RNA_pol_sigma70_r2"/>
</dbReference>
<dbReference type="PANTHER" id="PTHR43133:SF8">
    <property type="entry name" value="RNA POLYMERASE SIGMA FACTOR HI_1459-RELATED"/>
    <property type="match status" value="1"/>
</dbReference>
<keyword evidence="5" id="KW-0804">Transcription</keyword>
<dbReference type="EMBL" id="LAZR01010490">
    <property type="protein sequence ID" value="KKM66644.1"/>
    <property type="molecule type" value="Genomic_DNA"/>
</dbReference>
<sequence>MDAPTSEQIAEWYPRLFRTAMRMTGRHDLAEDMTQEAFCRALKNWEKFNGYSLPTTWLRCILLNCVRDWQRRQSVRRCDPLDEWALPVSNPAGGPHDVLHKREQLQHMREAIQALPSALRPAFVATVLDGYTYKETADMLSVAVGTIASRVYEARKHVQAAMQKAYPEALT</sequence>
<dbReference type="PANTHER" id="PTHR43133">
    <property type="entry name" value="RNA POLYMERASE ECF-TYPE SIGMA FACTO"/>
    <property type="match status" value="1"/>
</dbReference>
<dbReference type="Gene3D" id="1.10.1740.10">
    <property type="match status" value="1"/>
</dbReference>
<dbReference type="InterPro" id="IPR013324">
    <property type="entry name" value="RNA_pol_sigma_r3/r4-like"/>
</dbReference>
<dbReference type="InterPro" id="IPR039425">
    <property type="entry name" value="RNA_pol_sigma-70-like"/>
</dbReference>
<dbReference type="Pfam" id="PF08281">
    <property type="entry name" value="Sigma70_r4_2"/>
    <property type="match status" value="1"/>
</dbReference>
<evidence type="ECO:0008006" key="9">
    <source>
        <dbReference type="Google" id="ProtNLM"/>
    </source>
</evidence>
<dbReference type="Pfam" id="PF04542">
    <property type="entry name" value="Sigma70_r2"/>
    <property type="match status" value="1"/>
</dbReference>
<keyword evidence="3" id="KW-0731">Sigma factor</keyword>
<name>A0A0F9JA23_9ZZZZ</name>
<dbReference type="SUPFAM" id="SSF88946">
    <property type="entry name" value="Sigma2 domain of RNA polymerase sigma factors"/>
    <property type="match status" value="1"/>
</dbReference>
<proteinExistence type="inferred from homology"/>
<dbReference type="GO" id="GO:0003677">
    <property type="term" value="F:DNA binding"/>
    <property type="evidence" value="ECO:0007669"/>
    <property type="project" value="UniProtKB-KW"/>
</dbReference>
<reference evidence="8" key="1">
    <citation type="journal article" date="2015" name="Nature">
        <title>Complex archaea that bridge the gap between prokaryotes and eukaryotes.</title>
        <authorList>
            <person name="Spang A."/>
            <person name="Saw J.H."/>
            <person name="Jorgensen S.L."/>
            <person name="Zaremba-Niedzwiedzka K."/>
            <person name="Martijn J."/>
            <person name="Lind A.E."/>
            <person name="van Eijk R."/>
            <person name="Schleper C."/>
            <person name="Guy L."/>
            <person name="Ettema T.J."/>
        </authorList>
    </citation>
    <scope>NUCLEOTIDE SEQUENCE</scope>
</reference>
<comment type="similarity">
    <text evidence="1">Belongs to the sigma-70 factor family. ECF subfamily.</text>
</comment>
<evidence type="ECO:0000256" key="4">
    <source>
        <dbReference type="ARBA" id="ARBA00023125"/>
    </source>
</evidence>
<evidence type="ECO:0000259" key="6">
    <source>
        <dbReference type="Pfam" id="PF04542"/>
    </source>
</evidence>
<evidence type="ECO:0000313" key="8">
    <source>
        <dbReference type="EMBL" id="KKM66644.1"/>
    </source>
</evidence>
<evidence type="ECO:0000256" key="3">
    <source>
        <dbReference type="ARBA" id="ARBA00023082"/>
    </source>
</evidence>
<accession>A0A0F9JA23</accession>
<gene>
    <name evidence="8" type="ORF">LCGC14_1479120</name>
</gene>
<dbReference type="InterPro" id="IPR036388">
    <property type="entry name" value="WH-like_DNA-bd_sf"/>
</dbReference>
<dbReference type="NCBIfam" id="TIGR02937">
    <property type="entry name" value="sigma70-ECF"/>
    <property type="match status" value="1"/>
</dbReference>
<keyword evidence="4" id="KW-0238">DNA-binding</keyword>